<evidence type="ECO:0000313" key="13">
    <source>
        <dbReference type="Proteomes" id="UP000244890"/>
    </source>
</evidence>
<dbReference type="Gene3D" id="3.30.9.10">
    <property type="entry name" value="D-Amino Acid Oxidase, subunit A, domain 2"/>
    <property type="match status" value="1"/>
</dbReference>
<dbReference type="Proteomes" id="UP000244890">
    <property type="component" value="Chromosome"/>
</dbReference>
<keyword evidence="9" id="KW-0560">Oxidoreductase</keyword>
<evidence type="ECO:0000256" key="4">
    <source>
        <dbReference type="ARBA" id="ARBA00006389"/>
    </source>
</evidence>
<dbReference type="GO" id="GO:0006099">
    <property type="term" value="P:tricarboxylic acid cycle"/>
    <property type="evidence" value="ECO:0007669"/>
    <property type="project" value="UniProtKB-UniPathway"/>
</dbReference>
<keyword evidence="7" id="KW-0285">Flavoprotein</keyword>
<dbReference type="InterPro" id="IPR036188">
    <property type="entry name" value="FAD/NAD-bd_sf"/>
</dbReference>
<dbReference type="PANTHER" id="PTHR43104:SF2">
    <property type="entry name" value="L-2-HYDROXYGLUTARATE DEHYDROGENASE, MITOCHONDRIAL"/>
    <property type="match status" value="1"/>
</dbReference>
<comment type="catalytic activity">
    <reaction evidence="1">
        <text>(S)-malate + a quinone = a quinol + oxaloacetate</text>
        <dbReference type="Rhea" id="RHEA:46012"/>
        <dbReference type="ChEBI" id="CHEBI:15589"/>
        <dbReference type="ChEBI" id="CHEBI:16452"/>
        <dbReference type="ChEBI" id="CHEBI:24646"/>
        <dbReference type="ChEBI" id="CHEBI:132124"/>
        <dbReference type="EC" id="1.1.5.4"/>
    </reaction>
</comment>
<comment type="cofactor">
    <cofactor evidence="2">
        <name>FAD</name>
        <dbReference type="ChEBI" id="CHEBI:57692"/>
    </cofactor>
</comment>
<dbReference type="EMBL" id="CP021886">
    <property type="protein sequence ID" value="AWI33640.1"/>
    <property type="molecule type" value="Genomic_DNA"/>
</dbReference>
<keyword evidence="8" id="KW-0274">FAD</keyword>
<dbReference type="RefSeq" id="WP_108910531.1">
    <property type="nucleotide sequence ID" value="NZ_CP021886.1"/>
</dbReference>
<dbReference type="PANTHER" id="PTHR43104">
    <property type="entry name" value="L-2-HYDROXYGLUTARATE DEHYDROGENASE, MITOCHONDRIAL"/>
    <property type="match status" value="1"/>
</dbReference>
<evidence type="ECO:0000256" key="10">
    <source>
        <dbReference type="ARBA" id="ARBA00030660"/>
    </source>
</evidence>
<dbReference type="GO" id="GO:0047545">
    <property type="term" value="F:(S)-2-hydroxyglutarate dehydrogenase activity"/>
    <property type="evidence" value="ECO:0007669"/>
    <property type="project" value="TreeGrafter"/>
</dbReference>
<dbReference type="EC" id="1.1.5.4" evidence="5"/>
<dbReference type="GO" id="GO:0008924">
    <property type="term" value="F:L-malate dehydrogenase (quinone) activity"/>
    <property type="evidence" value="ECO:0007669"/>
    <property type="project" value="UniProtKB-EC"/>
</dbReference>
<dbReference type="Gene3D" id="3.50.50.60">
    <property type="entry name" value="FAD/NAD(P)-binding domain"/>
    <property type="match status" value="1"/>
</dbReference>
<gene>
    <name evidence="12" type="ORF">CDV25_01845</name>
</gene>
<reference evidence="12 13" key="1">
    <citation type="submission" date="2017-06" db="EMBL/GenBank/DDBJ databases">
        <title>Complete genome of Helicobacter apodemus.</title>
        <authorList>
            <person name="Cho S."/>
        </authorList>
    </citation>
    <scope>NUCLEOTIDE SEQUENCE [LARGE SCALE GENOMIC DNA]</scope>
    <source>
        <strain evidence="13">SNUVETPUB-15-01</strain>
    </source>
</reference>
<dbReference type="OrthoDB" id="5337444at2"/>
<evidence type="ECO:0000256" key="2">
    <source>
        <dbReference type="ARBA" id="ARBA00001974"/>
    </source>
</evidence>
<evidence type="ECO:0000256" key="9">
    <source>
        <dbReference type="ARBA" id="ARBA00023002"/>
    </source>
</evidence>
<evidence type="ECO:0000256" key="6">
    <source>
        <dbReference type="ARBA" id="ARBA00022532"/>
    </source>
</evidence>
<evidence type="ECO:0000256" key="7">
    <source>
        <dbReference type="ARBA" id="ARBA00022630"/>
    </source>
</evidence>
<evidence type="ECO:0000256" key="11">
    <source>
        <dbReference type="ARBA" id="ARBA00031550"/>
    </source>
</evidence>
<evidence type="ECO:0000313" key="12">
    <source>
        <dbReference type="EMBL" id="AWI33640.1"/>
    </source>
</evidence>
<evidence type="ECO:0000256" key="1">
    <source>
        <dbReference type="ARBA" id="ARBA00001139"/>
    </source>
</evidence>
<comment type="pathway">
    <text evidence="3">Carbohydrate metabolism; tricarboxylic acid cycle; oxaloacetate from (S)-malate (quinone route): step 1/1.</text>
</comment>
<dbReference type="AlphaFoldDB" id="A0A2U8FBL8"/>
<keyword evidence="6" id="KW-0816">Tricarboxylic acid cycle</keyword>
<proteinExistence type="inferred from homology"/>
<comment type="similarity">
    <text evidence="4">Belongs to the MQO family.</text>
</comment>
<evidence type="ECO:0000256" key="8">
    <source>
        <dbReference type="ARBA" id="ARBA00022827"/>
    </source>
</evidence>
<dbReference type="SUPFAM" id="SSF51905">
    <property type="entry name" value="FAD/NAD(P)-binding domain"/>
    <property type="match status" value="1"/>
</dbReference>
<sequence length="452" mass="50567">MNNSYDVAIIGAGISGSALFYALTHYTNIQRVVLLEKYSEPATLSSSGNNNSQTIHAGDIETNYPFEKAKKVARDAELLVSYALFHNLQNKSIFEYQKMAIGVGDEEVEFMKKRHQEFQEIFPNLEFFTKDTLREIEPNVVKMLDGSDRVEDIVGSGSRKAFCAMNFHAVSNHMIEQSLFGEHKLICNFKVTDIIEQGDGAYTLKAPGQPPITASFVLVDAGAHSLVLAQNMGYGLDLGCLPISGSFYFIPGNKLQGKVYTVQNPKLPFAAIHGDPDIIATGKTRLGPTALSLPKLERFKSGTFLEFLKVSGFGELSTAKIMWDLISDREIRNYILRNFIYEIPSIGRKYFWEEAKKIIPSIQLHELSYASGFGGIRPQVLDKTQKKLIFGEKKIKSNKGITFNMTPSPGATSCIKNALVDMLEIVEYLGKEIKMDKIKEELKEESLEWVLE</sequence>
<accession>A0A2U8FBL8</accession>
<dbReference type="UniPathway" id="UPA00223">
    <property type="reaction ID" value="UER01008"/>
</dbReference>
<evidence type="ECO:0000256" key="5">
    <source>
        <dbReference type="ARBA" id="ARBA00013026"/>
    </source>
</evidence>
<dbReference type="KEGG" id="had:CDV25_01845"/>
<dbReference type="InterPro" id="IPR006231">
    <property type="entry name" value="MQO"/>
</dbReference>
<dbReference type="Pfam" id="PF06039">
    <property type="entry name" value="Mqo"/>
    <property type="match status" value="1"/>
</dbReference>
<evidence type="ECO:0000256" key="3">
    <source>
        <dbReference type="ARBA" id="ARBA00005012"/>
    </source>
</evidence>
<organism evidence="12 13">
    <name type="scientific">Helicobacter apodemus</name>
    <dbReference type="NCBI Taxonomy" id="135569"/>
    <lineage>
        <taxon>Bacteria</taxon>
        <taxon>Pseudomonadati</taxon>
        <taxon>Campylobacterota</taxon>
        <taxon>Epsilonproteobacteria</taxon>
        <taxon>Campylobacterales</taxon>
        <taxon>Helicobacteraceae</taxon>
        <taxon>Helicobacter</taxon>
    </lineage>
</organism>
<name>A0A2U8FBL8_9HELI</name>
<protein>
    <recommendedName>
        <fullName evidence="5">malate dehydrogenase (quinone)</fullName>
        <ecNumber evidence="5">1.1.5.4</ecNumber>
    </recommendedName>
    <alternativeName>
        <fullName evidence="11">MQO</fullName>
    </alternativeName>
    <alternativeName>
        <fullName evidence="10">Malate dehydrogenase [quinone]</fullName>
    </alternativeName>
</protein>
<dbReference type="GO" id="GO:0005737">
    <property type="term" value="C:cytoplasm"/>
    <property type="evidence" value="ECO:0007669"/>
    <property type="project" value="TreeGrafter"/>
</dbReference>